<proteinExistence type="predicted"/>
<dbReference type="Proteomes" id="UP000321523">
    <property type="component" value="Unassembled WGS sequence"/>
</dbReference>
<reference evidence="2 3" key="1">
    <citation type="submission" date="2019-07" db="EMBL/GenBank/DDBJ databases">
        <title>Whole genome shotgun sequence of Skermanella aerolata NBRC 106429.</title>
        <authorList>
            <person name="Hosoyama A."/>
            <person name="Uohara A."/>
            <person name="Ohji S."/>
            <person name="Ichikawa N."/>
        </authorList>
    </citation>
    <scope>NUCLEOTIDE SEQUENCE [LARGE SCALE GENOMIC DNA]</scope>
    <source>
        <strain evidence="2 3">NBRC 106429</strain>
    </source>
</reference>
<keyword evidence="3" id="KW-1185">Reference proteome</keyword>
<dbReference type="OrthoDB" id="7307484at2"/>
<evidence type="ECO:0000313" key="3">
    <source>
        <dbReference type="Proteomes" id="UP000321523"/>
    </source>
</evidence>
<dbReference type="RefSeq" id="WP_044425594.1">
    <property type="nucleotide sequence ID" value="NZ_BJYZ01000002.1"/>
</dbReference>
<feature type="region of interest" description="Disordered" evidence="1">
    <location>
        <begin position="1"/>
        <end position="68"/>
    </location>
</feature>
<organism evidence="2 3">
    <name type="scientific">Skermanella aerolata</name>
    <dbReference type="NCBI Taxonomy" id="393310"/>
    <lineage>
        <taxon>Bacteria</taxon>
        <taxon>Pseudomonadati</taxon>
        <taxon>Pseudomonadota</taxon>
        <taxon>Alphaproteobacteria</taxon>
        <taxon>Rhodospirillales</taxon>
        <taxon>Azospirillaceae</taxon>
        <taxon>Skermanella</taxon>
    </lineage>
</organism>
<evidence type="ECO:0000256" key="1">
    <source>
        <dbReference type="SAM" id="MobiDB-lite"/>
    </source>
</evidence>
<name>A0A512DIE6_9PROT</name>
<gene>
    <name evidence="2" type="ORF">SAE02_03950</name>
</gene>
<feature type="compositionally biased region" description="Basic and acidic residues" evidence="1">
    <location>
        <begin position="50"/>
        <end position="68"/>
    </location>
</feature>
<evidence type="ECO:0000313" key="2">
    <source>
        <dbReference type="EMBL" id="GEO36247.1"/>
    </source>
</evidence>
<comment type="caution">
    <text evidence="2">The sequence shown here is derived from an EMBL/GenBank/DDBJ whole genome shotgun (WGS) entry which is preliminary data.</text>
</comment>
<dbReference type="EMBL" id="BJYZ01000002">
    <property type="protein sequence ID" value="GEO36247.1"/>
    <property type="molecule type" value="Genomic_DNA"/>
</dbReference>
<accession>A0A512DIE6</accession>
<sequence>MPENDSPAADTPKTPRIPRPPSREELEEISEAQSMITDDWTGEGGTPDSRPSDSKPDNTSRSDDDQKR</sequence>
<dbReference type="AlphaFoldDB" id="A0A512DIE6"/>
<protein>
    <submittedName>
        <fullName evidence="2">Uncharacterized protein</fullName>
    </submittedName>
</protein>